<dbReference type="CDD" id="cd09630">
    <property type="entry name" value="CDH_like_cytochrome"/>
    <property type="match status" value="1"/>
</dbReference>
<keyword evidence="4" id="KW-0249">Electron transport</keyword>
<comment type="caution">
    <text evidence="11">The sequence shown here is derived from an EMBL/GenBank/DDBJ whole genome shotgun (WGS) entry which is preliminary data.</text>
</comment>
<dbReference type="GO" id="GO:0016020">
    <property type="term" value="C:membrane"/>
    <property type="evidence" value="ECO:0007669"/>
    <property type="project" value="UniProtKB-SubCell"/>
</dbReference>
<dbReference type="AlphaFoldDB" id="A0AAJ0LX93"/>
<dbReference type="SMART" id="SM00665">
    <property type="entry name" value="B561"/>
    <property type="match status" value="1"/>
</dbReference>
<evidence type="ECO:0000256" key="7">
    <source>
        <dbReference type="SAM" id="MobiDB-lite"/>
    </source>
</evidence>
<feature type="compositionally biased region" description="Polar residues" evidence="7">
    <location>
        <begin position="186"/>
        <end position="199"/>
    </location>
</feature>
<accession>A0AAJ0LX93</accession>
<keyword evidence="12" id="KW-1185">Reference proteome</keyword>
<feature type="transmembrane region" description="Helical" evidence="8">
    <location>
        <begin position="234"/>
        <end position="258"/>
    </location>
</feature>
<evidence type="ECO:0000259" key="10">
    <source>
        <dbReference type="SMART" id="SM00665"/>
    </source>
</evidence>
<evidence type="ECO:0000313" key="12">
    <source>
        <dbReference type="Proteomes" id="UP001271007"/>
    </source>
</evidence>
<evidence type="ECO:0000256" key="2">
    <source>
        <dbReference type="ARBA" id="ARBA00022448"/>
    </source>
</evidence>
<evidence type="ECO:0000256" key="6">
    <source>
        <dbReference type="ARBA" id="ARBA00023136"/>
    </source>
</evidence>
<evidence type="ECO:0000256" key="3">
    <source>
        <dbReference type="ARBA" id="ARBA00022692"/>
    </source>
</evidence>
<dbReference type="EMBL" id="JAWDJX010000001">
    <property type="protein sequence ID" value="KAK3058696.1"/>
    <property type="molecule type" value="Genomic_DNA"/>
</dbReference>
<evidence type="ECO:0000256" key="4">
    <source>
        <dbReference type="ARBA" id="ARBA00022982"/>
    </source>
</evidence>
<protein>
    <recommendedName>
        <fullName evidence="10">Cytochrome b561 domain-containing protein</fullName>
    </recommendedName>
</protein>
<feature type="transmembrane region" description="Helical" evidence="8">
    <location>
        <begin position="333"/>
        <end position="357"/>
    </location>
</feature>
<dbReference type="Gene3D" id="1.20.120.1770">
    <property type="match status" value="1"/>
</dbReference>
<feature type="chain" id="PRO_5042493233" description="Cytochrome b561 domain-containing protein" evidence="9">
    <location>
        <begin position="20"/>
        <end position="417"/>
    </location>
</feature>
<name>A0AAJ0LX93_9PEZI</name>
<evidence type="ECO:0000256" key="5">
    <source>
        <dbReference type="ARBA" id="ARBA00022989"/>
    </source>
</evidence>
<feature type="transmembrane region" description="Helical" evidence="8">
    <location>
        <begin position="369"/>
        <end position="391"/>
    </location>
</feature>
<feature type="signal peptide" evidence="9">
    <location>
        <begin position="1"/>
        <end position="19"/>
    </location>
</feature>
<keyword evidence="5 8" id="KW-1133">Transmembrane helix</keyword>
<evidence type="ECO:0000313" key="11">
    <source>
        <dbReference type="EMBL" id="KAK3058696.1"/>
    </source>
</evidence>
<dbReference type="Gene3D" id="2.60.40.1210">
    <property type="entry name" value="Cellobiose dehydrogenase, cytochrome domain"/>
    <property type="match status" value="1"/>
</dbReference>
<dbReference type="InterPro" id="IPR006593">
    <property type="entry name" value="Cyt_b561/ferric_Rdtase_TM"/>
</dbReference>
<dbReference type="PANTHER" id="PTHR47797:SF1">
    <property type="entry name" value="CYTOCHROME B561 DOMAIN-CONTAINING PROTEIN-RELATED"/>
    <property type="match status" value="1"/>
</dbReference>
<sequence>MRVGGVVTTLAALAASAQAQRLSKQCFSNVCYQLNIPAETASSGSGDIFFQISGPTSYSWIGLGQGSQMAGSNIFVIYADGQGNVTLSPRHGVGHFEPEHDRSANVTLLEGSGVSNGRMVANVLCTNCGQWQGGSTDFTASSGDWIRASLSGSALNSASATEKISQHSDYGSFSWDYSSAQGGSSSNPFVARQGTSGSTGVAPVSPAPTSSSGNSNSGGDSASSSTSAASKSDMIITAHGALAAITFLVLFPLGAALVRIPGVSVWAHAGVQILAYCCFIAAAGLGIWFAQSDNSLTEAHPTIGMVLLGVLFFQPLGGMLHHRAYKVEQSRTAVSYLHVWLGRLAVLLGIINGGLGIQLAGNVSRGYKIAYSVVAGVVGALFLGIIVYGEIQAKRRLVTGRRGDGKEEGESIMMNAT</sequence>
<evidence type="ECO:0000256" key="8">
    <source>
        <dbReference type="SAM" id="Phobius"/>
    </source>
</evidence>
<dbReference type="PANTHER" id="PTHR47797">
    <property type="entry name" value="DEHYDROGENASE, PUTATIVE (AFU_ORTHOLOGUE AFUA_8G05805)-RELATED"/>
    <property type="match status" value="1"/>
</dbReference>
<proteinExistence type="predicted"/>
<feature type="transmembrane region" description="Helical" evidence="8">
    <location>
        <begin position="302"/>
        <end position="321"/>
    </location>
</feature>
<dbReference type="InterPro" id="IPR015920">
    <property type="entry name" value="Cellobiose_DH-like_cyt"/>
</dbReference>
<dbReference type="Pfam" id="PF16010">
    <property type="entry name" value="CDH-cyt"/>
    <property type="match status" value="1"/>
</dbReference>
<feature type="domain" description="Cytochrome b561" evidence="10">
    <location>
        <begin position="238"/>
        <end position="357"/>
    </location>
</feature>
<feature type="transmembrane region" description="Helical" evidence="8">
    <location>
        <begin position="265"/>
        <end position="290"/>
    </location>
</feature>
<feature type="region of interest" description="Disordered" evidence="7">
    <location>
        <begin position="186"/>
        <end position="225"/>
    </location>
</feature>
<feature type="compositionally biased region" description="Low complexity" evidence="7">
    <location>
        <begin position="201"/>
        <end position="225"/>
    </location>
</feature>
<keyword evidence="2" id="KW-0813">Transport</keyword>
<gene>
    <name evidence="11" type="ORF">LTR09_000261</name>
</gene>
<evidence type="ECO:0000256" key="9">
    <source>
        <dbReference type="SAM" id="SignalP"/>
    </source>
</evidence>
<dbReference type="SUPFAM" id="SSF49344">
    <property type="entry name" value="CBD9-like"/>
    <property type="match status" value="1"/>
</dbReference>
<keyword evidence="3 8" id="KW-0812">Transmembrane</keyword>
<organism evidence="11 12">
    <name type="scientific">Extremus antarcticus</name>
    <dbReference type="NCBI Taxonomy" id="702011"/>
    <lineage>
        <taxon>Eukaryota</taxon>
        <taxon>Fungi</taxon>
        <taxon>Dikarya</taxon>
        <taxon>Ascomycota</taxon>
        <taxon>Pezizomycotina</taxon>
        <taxon>Dothideomycetes</taxon>
        <taxon>Dothideomycetidae</taxon>
        <taxon>Mycosphaerellales</taxon>
        <taxon>Extremaceae</taxon>
        <taxon>Extremus</taxon>
    </lineage>
</organism>
<reference evidence="11" key="1">
    <citation type="submission" date="2023-04" db="EMBL/GenBank/DDBJ databases">
        <title>Black Yeasts Isolated from many extreme environments.</title>
        <authorList>
            <person name="Coleine C."/>
            <person name="Stajich J.E."/>
            <person name="Selbmann L."/>
        </authorList>
    </citation>
    <scope>NUCLEOTIDE SEQUENCE</scope>
    <source>
        <strain evidence="11">CCFEE 5312</strain>
    </source>
</reference>
<dbReference type="CDD" id="cd08760">
    <property type="entry name" value="Cyt_b561_FRRS1_like"/>
    <property type="match status" value="1"/>
</dbReference>
<keyword evidence="9" id="KW-0732">Signal</keyword>
<evidence type="ECO:0000256" key="1">
    <source>
        <dbReference type="ARBA" id="ARBA00004370"/>
    </source>
</evidence>
<keyword evidence="6 8" id="KW-0472">Membrane</keyword>
<comment type="subcellular location">
    <subcellularLocation>
        <location evidence="1">Membrane</location>
    </subcellularLocation>
</comment>
<dbReference type="Proteomes" id="UP001271007">
    <property type="component" value="Unassembled WGS sequence"/>
</dbReference>